<name>A0A078B810_STYLE</name>
<dbReference type="SUPFAM" id="SSF54495">
    <property type="entry name" value="UBC-like"/>
    <property type="match status" value="1"/>
</dbReference>
<dbReference type="FunFam" id="3.10.110.10:FF:000026">
    <property type="entry name" value="Ubiquitin-conjugating enzyme E2 variant"/>
    <property type="match status" value="1"/>
</dbReference>
<dbReference type="OMA" id="GPESCSY"/>
<evidence type="ECO:0000313" key="4">
    <source>
        <dbReference type="Proteomes" id="UP000039865"/>
    </source>
</evidence>
<sequence>MESSIPRTFRLYDELEKGEKGQLSDQSVSYGLAKGEDKTFTEWNGTIIGPANTNFDNRIYFLSIKCGPNYPSQAPEVAFLSKINLPCVNQTNGKIDTTKFAVFANWKTEYSMEKILIALKNEMITHKKLAQPADGDMF</sequence>
<dbReference type="PANTHER" id="PTHR24068">
    <property type="entry name" value="UBIQUITIN-CONJUGATING ENZYME E2"/>
    <property type="match status" value="1"/>
</dbReference>
<accession>A0A078B810</accession>
<protein>
    <submittedName>
        <fullName evidence="3">Ubiquitin conjugating enzyme</fullName>
    </submittedName>
</protein>
<reference evidence="3 4" key="1">
    <citation type="submission" date="2014-06" db="EMBL/GenBank/DDBJ databases">
        <authorList>
            <person name="Swart Estienne"/>
        </authorList>
    </citation>
    <scope>NUCLEOTIDE SEQUENCE [LARGE SCALE GENOMIC DNA]</scope>
    <source>
        <strain evidence="3 4">130c</strain>
    </source>
</reference>
<dbReference type="SMART" id="SM00212">
    <property type="entry name" value="UBCc"/>
    <property type="match status" value="1"/>
</dbReference>
<dbReference type="EMBL" id="CCKQ01017809">
    <property type="protein sequence ID" value="CDW89703.1"/>
    <property type="molecule type" value="Genomic_DNA"/>
</dbReference>
<dbReference type="Gene3D" id="3.10.110.10">
    <property type="entry name" value="Ubiquitin Conjugating Enzyme"/>
    <property type="match status" value="1"/>
</dbReference>
<dbReference type="PROSITE" id="PS50127">
    <property type="entry name" value="UBC_2"/>
    <property type="match status" value="1"/>
</dbReference>
<dbReference type="InParanoid" id="A0A078B810"/>
<feature type="domain" description="UBC core" evidence="2">
    <location>
        <begin position="6"/>
        <end position="138"/>
    </location>
</feature>
<organism evidence="3 4">
    <name type="scientific">Stylonychia lemnae</name>
    <name type="common">Ciliate</name>
    <dbReference type="NCBI Taxonomy" id="5949"/>
    <lineage>
        <taxon>Eukaryota</taxon>
        <taxon>Sar</taxon>
        <taxon>Alveolata</taxon>
        <taxon>Ciliophora</taxon>
        <taxon>Intramacronucleata</taxon>
        <taxon>Spirotrichea</taxon>
        <taxon>Stichotrichia</taxon>
        <taxon>Sporadotrichida</taxon>
        <taxon>Oxytrichidae</taxon>
        <taxon>Stylonychinae</taxon>
        <taxon>Stylonychia</taxon>
    </lineage>
</organism>
<dbReference type="InterPro" id="IPR000608">
    <property type="entry name" value="UBC"/>
</dbReference>
<keyword evidence="4" id="KW-1185">Reference proteome</keyword>
<evidence type="ECO:0000259" key="2">
    <source>
        <dbReference type="PROSITE" id="PS50127"/>
    </source>
</evidence>
<evidence type="ECO:0000313" key="3">
    <source>
        <dbReference type="EMBL" id="CDW89703.1"/>
    </source>
</evidence>
<proteinExistence type="predicted"/>
<dbReference type="CDD" id="cd23807">
    <property type="entry name" value="UEV_UBE2V"/>
    <property type="match status" value="1"/>
</dbReference>
<dbReference type="Pfam" id="PF00179">
    <property type="entry name" value="UQ_con"/>
    <property type="match status" value="1"/>
</dbReference>
<dbReference type="InterPro" id="IPR016135">
    <property type="entry name" value="UBQ-conjugating_enzyme/RWD"/>
</dbReference>
<dbReference type="OrthoDB" id="6508832at2759"/>
<dbReference type="Proteomes" id="UP000039865">
    <property type="component" value="Unassembled WGS sequence"/>
</dbReference>
<gene>
    <name evidence="3" type="primary">Contig16769.g17864</name>
    <name evidence="3" type="ORF">STYLEM_18840</name>
</gene>
<evidence type="ECO:0000256" key="1">
    <source>
        <dbReference type="ARBA" id="ARBA00022786"/>
    </source>
</evidence>
<keyword evidence="1" id="KW-0833">Ubl conjugation pathway</keyword>
<dbReference type="FunCoup" id="A0A078B810">
    <property type="interactions" value="597"/>
</dbReference>
<dbReference type="AlphaFoldDB" id="A0A078B810"/>